<dbReference type="EMBL" id="CP063845">
    <property type="protein sequence ID" value="UFP97022.1"/>
    <property type="molecule type" value="Genomic_DNA"/>
</dbReference>
<comment type="similarity">
    <text evidence="2">Belongs to the DedA family.</text>
</comment>
<evidence type="ECO:0000259" key="8">
    <source>
        <dbReference type="Pfam" id="PF09335"/>
    </source>
</evidence>
<protein>
    <submittedName>
        <fullName evidence="9">DedA family protein</fullName>
    </submittedName>
</protein>
<sequence length="212" mass="22551">MLERVVEIVGSLGYLGIAGLMFLETIVPPIPSEAILPLAGFAVARGELHLAGVVAAGAAGALLGALPWYYLGRRVGFGRLGKWADRYGRWSGLSAAVVERANCWFARRGALAVFVCRLVPGIRTWISLPAGAARMPLAKFVLYSGTGTLLWTVLLVWAGYLLGSNYLQVGQYLGPAGNAVLIGVFAVLVWRLAGARIMALMRLAGRSAKPRS</sequence>
<dbReference type="Proteomes" id="UP001054846">
    <property type="component" value="Chromosome"/>
</dbReference>
<keyword evidence="4 7" id="KW-0812">Transmembrane</keyword>
<name>A0ABY3PTD6_9CYAN</name>
<organism evidence="9 10">
    <name type="scientific">Gloeobacter morelensis MG652769</name>
    <dbReference type="NCBI Taxonomy" id="2781736"/>
    <lineage>
        <taxon>Bacteria</taxon>
        <taxon>Bacillati</taxon>
        <taxon>Cyanobacteriota</taxon>
        <taxon>Cyanophyceae</taxon>
        <taxon>Gloeobacterales</taxon>
        <taxon>Gloeobacteraceae</taxon>
        <taxon>Gloeobacter</taxon>
        <taxon>Gloeobacter morelensis</taxon>
    </lineage>
</organism>
<dbReference type="PANTHER" id="PTHR42709">
    <property type="entry name" value="ALKALINE PHOSPHATASE LIKE PROTEIN"/>
    <property type="match status" value="1"/>
</dbReference>
<evidence type="ECO:0000256" key="7">
    <source>
        <dbReference type="SAM" id="Phobius"/>
    </source>
</evidence>
<dbReference type="InterPro" id="IPR051311">
    <property type="entry name" value="DedA_domain"/>
</dbReference>
<evidence type="ECO:0000256" key="5">
    <source>
        <dbReference type="ARBA" id="ARBA00022989"/>
    </source>
</evidence>
<keyword evidence="6 7" id="KW-0472">Membrane</keyword>
<feature type="transmembrane region" description="Helical" evidence="7">
    <location>
        <begin position="12"/>
        <end position="30"/>
    </location>
</feature>
<evidence type="ECO:0000313" key="9">
    <source>
        <dbReference type="EMBL" id="UFP97022.1"/>
    </source>
</evidence>
<accession>A0ABY3PTD6</accession>
<keyword evidence="3" id="KW-1003">Cell membrane</keyword>
<evidence type="ECO:0000256" key="6">
    <source>
        <dbReference type="ARBA" id="ARBA00023136"/>
    </source>
</evidence>
<evidence type="ECO:0000256" key="1">
    <source>
        <dbReference type="ARBA" id="ARBA00004651"/>
    </source>
</evidence>
<keyword evidence="10" id="KW-1185">Reference proteome</keyword>
<dbReference type="Pfam" id="PF09335">
    <property type="entry name" value="VTT_dom"/>
    <property type="match status" value="1"/>
</dbReference>
<evidence type="ECO:0000256" key="2">
    <source>
        <dbReference type="ARBA" id="ARBA00010792"/>
    </source>
</evidence>
<evidence type="ECO:0000313" key="10">
    <source>
        <dbReference type="Proteomes" id="UP001054846"/>
    </source>
</evidence>
<gene>
    <name evidence="9" type="ORF">ISF26_16550</name>
</gene>
<reference evidence="9 10" key="1">
    <citation type="journal article" date="2021" name="Genome Biol. Evol.">
        <title>Complete Genome Sequencing of a Novel Gloeobacter Species from a Waterfall Cave in Mexico.</title>
        <authorList>
            <person name="Saw J.H."/>
            <person name="Cardona T."/>
            <person name="Montejano G."/>
        </authorList>
    </citation>
    <scope>NUCLEOTIDE SEQUENCE [LARGE SCALE GENOMIC DNA]</scope>
    <source>
        <strain evidence="9">MG652769</strain>
    </source>
</reference>
<feature type="transmembrane region" description="Helical" evidence="7">
    <location>
        <begin position="140"/>
        <end position="160"/>
    </location>
</feature>
<feature type="transmembrane region" description="Helical" evidence="7">
    <location>
        <begin position="172"/>
        <end position="193"/>
    </location>
</feature>
<evidence type="ECO:0000256" key="3">
    <source>
        <dbReference type="ARBA" id="ARBA00022475"/>
    </source>
</evidence>
<dbReference type="InterPro" id="IPR032816">
    <property type="entry name" value="VTT_dom"/>
</dbReference>
<dbReference type="PANTHER" id="PTHR42709:SF6">
    <property type="entry name" value="UNDECAPRENYL PHOSPHATE TRANSPORTER A"/>
    <property type="match status" value="1"/>
</dbReference>
<proteinExistence type="inferred from homology"/>
<evidence type="ECO:0000256" key="4">
    <source>
        <dbReference type="ARBA" id="ARBA00022692"/>
    </source>
</evidence>
<feature type="transmembrane region" description="Helical" evidence="7">
    <location>
        <begin position="50"/>
        <end position="71"/>
    </location>
</feature>
<feature type="domain" description="VTT" evidence="8">
    <location>
        <begin position="30"/>
        <end position="160"/>
    </location>
</feature>
<comment type="subcellular location">
    <subcellularLocation>
        <location evidence="1">Cell membrane</location>
        <topology evidence="1">Multi-pass membrane protein</topology>
    </subcellularLocation>
</comment>
<keyword evidence="5 7" id="KW-1133">Transmembrane helix</keyword>